<organism evidence="1 2">
    <name type="scientific">Natrialba aegyptia DSM 13077</name>
    <dbReference type="NCBI Taxonomy" id="1227491"/>
    <lineage>
        <taxon>Archaea</taxon>
        <taxon>Methanobacteriati</taxon>
        <taxon>Methanobacteriota</taxon>
        <taxon>Stenosarchaea group</taxon>
        <taxon>Halobacteria</taxon>
        <taxon>Halobacteriales</taxon>
        <taxon>Natrialbaceae</taxon>
        <taxon>Natrialba</taxon>
    </lineage>
</organism>
<dbReference type="PATRIC" id="fig|1227491.4.peg.1611"/>
<proteinExistence type="predicted"/>
<evidence type="ECO:0000313" key="2">
    <source>
        <dbReference type="Proteomes" id="UP000011591"/>
    </source>
</evidence>
<protein>
    <submittedName>
        <fullName evidence="1">Site-specific recombinase xerd</fullName>
    </submittedName>
</protein>
<sequence>MTAERVNASQDVIDRYYDKATKRERMELRRRPHLEKLEIERET</sequence>
<gene>
    <name evidence="1" type="ORF">C480_07817</name>
</gene>
<dbReference type="Proteomes" id="UP000011591">
    <property type="component" value="Unassembled WGS sequence"/>
</dbReference>
<dbReference type="EMBL" id="AOIP01000016">
    <property type="protein sequence ID" value="ELZ06917.1"/>
    <property type="molecule type" value="Genomic_DNA"/>
</dbReference>
<reference evidence="1 2" key="1">
    <citation type="journal article" date="2014" name="PLoS Genet.">
        <title>Phylogenetically driven sequencing of extremely halophilic archaea reveals strategies for static and dynamic osmo-response.</title>
        <authorList>
            <person name="Becker E.A."/>
            <person name="Seitzer P.M."/>
            <person name="Tritt A."/>
            <person name="Larsen D."/>
            <person name="Krusor M."/>
            <person name="Yao A.I."/>
            <person name="Wu D."/>
            <person name="Madern D."/>
            <person name="Eisen J.A."/>
            <person name="Darling A.E."/>
            <person name="Facciotti M.T."/>
        </authorList>
    </citation>
    <scope>NUCLEOTIDE SEQUENCE [LARGE SCALE GENOMIC DNA]</scope>
    <source>
        <strain evidence="1 2">DSM 13077</strain>
    </source>
</reference>
<keyword evidence="2" id="KW-1185">Reference proteome</keyword>
<accession>M0B8U3</accession>
<dbReference type="AlphaFoldDB" id="M0B8U3"/>
<comment type="caution">
    <text evidence="1">The sequence shown here is derived from an EMBL/GenBank/DDBJ whole genome shotgun (WGS) entry which is preliminary data.</text>
</comment>
<evidence type="ECO:0000313" key="1">
    <source>
        <dbReference type="EMBL" id="ELZ06917.1"/>
    </source>
</evidence>
<name>M0B8U3_9EURY</name>